<dbReference type="AlphaFoldDB" id="A0A4P9IY69"/>
<dbReference type="Proteomes" id="UP000310065">
    <property type="component" value="Chromosome L1"/>
</dbReference>
<dbReference type="RefSeq" id="WP_138488545.1">
    <property type="nucleotide sequence ID" value="NZ_CP040558.1"/>
</dbReference>
<dbReference type="KEGG" id="pdv:FFU37_01635"/>
<dbReference type="EMBL" id="CP040558">
    <property type="protein sequence ID" value="QCU73236.1"/>
    <property type="molecule type" value="Genomic_DNA"/>
</dbReference>
<accession>A0A4P9IY69</accession>
<evidence type="ECO:0008006" key="3">
    <source>
        <dbReference type="Google" id="ProtNLM"/>
    </source>
</evidence>
<name>A0A4P9IY69_9GAMM</name>
<gene>
    <name evidence="1" type="ORF">FFU37_01635</name>
</gene>
<evidence type="ECO:0000313" key="2">
    <source>
        <dbReference type="Proteomes" id="UP000310065"/>
    </source>
</evidence>
<dbReference type="Gene3D" id="1.10.260.40">
    <property type="entry name" value="lambda repressor-like DNA-binding domains"/>
    <property type="match status" value="1"/>
</dbReference>
<reference evidence="1 2" key="1">
    <citation type="submission" date="2019-05" db="EMBL/GenBank/DDBJ databases">
        <title>Complete genome sequence of Pseudoalteromonas sp. 16-SW-7(T) isolated from the Okhotsk Sea, Russia.</title>
        <authorList>
            <person name="Nguyen T.H."/>
            <person name="Nedashkovskaya O.I."/>
            <person name="Kim S.-G."/>
        </authorList>
    </citation>
    <scope>NUCLEOTIDE SEQUENCE [LARGE SCALE GENOMIC DNA]</scope>
    <source>
        <strain evidence="1 2">16-SW-7</strain>
    </source>
</reference>
<proteinExistence type="predicted"/>
<sequence length="108" mass="12641">MRYHINNYNFIKRSKTTPLKDLKLVKRPSGGFRKHPSNFFKRNCLDKFESKGTQDLADKTNIEIETLKQFMVANLAVNSVLADKLEKATKISAATWLELQRQYDEYIK</sequence>
<evidence type="ECO:0000313" key="1">
    <source>
        <dbReference type="EMBL" id="QCU73236.1"/>
    </source>
</evidence>
<organism evidence="1 2">
    <name type="scientific">Pseudoalteromonas distincta</name>
    <dbReference type="NCBI Taxonomy" id="77608"/>
    <lineage>
        <taxon>Bacteria</taxon>
        <taxon>Pseudomonadati</taxon>
        <taxon>Pseudomonadota</taxon>
        <taxon>Gammaproteobacteria</taxon>
        <taxon>Alteromonadales</taxon>
        <taxon>Pseudoalteromonadaceae</taxon>
        <taxon>Pseudoalteromonas</taxon>
    </lineage>
</organism>
<dbReference type="GeneID" id="88774333"/>
<protein>
    <recommendedName>
        <fullName evidence="3">Addiction module antidote protein, HigA family</fullName>
    </recommendedName>
</protein>
<dbReference type="InterPro" id="IPR010982">
    <property type="entry name" value="Lambda_DNA-bd_dom_sf"/>
</dbReference>
<dbReference type="GO" id="GO:0003677">
    <property type="term" value="F:DNA binding"/>
    <property type="evidence" value="ECO:0007669"/>
    <property type="project" value="InterPro"/>
</dbReference>